<evidence type="ECO:0000313" key="2">
    <source>
        <dbReference type="Proteomes" id="UP000024635"/>
    </source>
</evidence>
<dbReference type="Proteomes" id="UP000024635">
    <property type="component" value="Unassembled WGS sequence"/>
</dbReference>
<gene>
    <name evidence="1" type="primary">Acey_s0387.g457</name>
    <name evidence="1" type="ORF">Y032_0387g457</name>
</gene>
<reference evidence="2" key="1">
    <citation type="journal article" date="2015" name="Nat. Genet.">
        <title>The genome and transcriptome of the zoonotic hookworm Ancylostoma ceylanicum identify infection-specific gene families.</title>
        <authorList>
            <person name="Schwarz E.M."/>
            <person name="Hu Y."/>
            <person name="Antoshechkin I."/>
            <person name="Miller M.M."/>
            <person name="Sternberg P.W."/>
            <person name="Aroian R.V."/>
        </authorList>
    </citation>
    <scope>NUCLEOTIDE SEQUENCE</scope>
    <source>
        <strain evidence="2">HY135</strain>
    </source>
</reference>
<organism evidence="1 2">
    <name type="scientific">Ancylostoma ceylanicum</name>
    <dbReference type="NCBI Taxonomy" id="53326"/>
    <lineage>
        <taxon>Eukaryota</taxon>
        <taxon>Metazoa</taxon>
        <taxon>Ecdysozoa</taxon>
        <taxon>Nematoda</taxon>
        <taxon>Chromadorea</taxon>
        <taxon>Rhabditida</taxon>
        <taxon>Rhabditina</taxon>
        <taxon>Rhabditomorpha</taxon>
        <taxon>Strongyloidea</taxon>
        <taxon>Ancylostomatidae</taxon>
        <taxon>Ancylostomatinae</taxon>
        <taxon>Ancylostoma</taxon>
    </lineage>
</organism>
<sequence>MLPYKGWSVQVLSSFYGDILILSIEDKCQHQLRMRQHLQQHNSYHRPMPLQPQLHLLPLLEKVPQKA</sequence>
<dbReference type="EMBL" id="JARK01001723">
    <property type="protein sequence ID" value="EYB81291.1"/>
    <property type="molecule type" value="Genomic_DNA"/>
</dbReference>
<keyword evidence="2" id="KW-1185">Reference proteome</keyword>
<accession>A0A016RSK4</accession>
<protein>
    <submittedName>
        <fullName evidence="1">Uncharacterized protein</fullName>
    </submittedName>
</protein>
<evidence type="ECO:0000313" key="1">
    <source>
        <dbReference type="EMBL" id="EYB81291.1"/>
    </source>
</evidence>
<name>A0A016RSK4_9BILA</name>
<dbReference type="AlphaFoldDB" id="A0A016RSK4"/>
<proteinExistence type="predicted"/>
<comment type="caution">
    <text evidence="1">The sequence shown here is derived from an EMBL/GenBank/DDBJ whole genome shotgun (WGS) entry which is preliminary data.</text>
</comment>